<organism evidence="4 5">
    <name type="scientific">Massilia violaceinigra</name>
    <dbReference type="NCBI Taxonomy" id="2045208"/>
    <lineage>
        <taxon>Bacteria</taxon>
        <taxon>Pseudomonadati</taxon>
        <taxon>Pseudomonadota</taxon>
        <taxon>Betaproteobacteria</taxon>
        <taxon>Burkholderiales</taxon>
        <taxon>Oxalobacteraceae</taxon>
        <taxon>Telluria group</taxon>
        <taxon>Massilia</taxon>
    </lineage>
</organism>
<accession>A0A2D2DU58</accession>
<dbReference type="InterPro" id="IPR001296">
    <property type="entry name" value="Glyco_trans_1"/>
</dbReference>
<dbReference type="Pfam" id="PF00534">
    <property type="entry name" value="Glycos_transf_1"/>
    <property type="match status" value="1"/>
</dbReference>
<proteinExistence type="predicted"/>
<gene>
    <name evidence="4" type="ORF">CR152_31325</name>
</gene>
<dbReference type="AlphaFoldDB" id="A0A2D2DU58"/>
<dbReference type="GO" id="GO:0016757">
    <property type="term" value="F:glycosyltransferase activity"/>
    <property type="evidence" value="ECO:0007669"/>
    <property type="project" value="InterPro"/>
</dbReference>
<dbReference type="PANTHER" id="PTHR12526:SF630">
    <property type="entry name" value="GLYCOSYLTRANSFERASE"/>
    <property type="match status" value="1"/>
</dbReference>
<feature type="domain" description="Glycosyltransferase subfamily 4-like N-terminal" evidence="3">
    <location>
        <begin position="53"/>
        <end position="214"/>
    </location>
</feature>
<feature type="region of interest" description="Disordered" evidence="1">
    <location>
        <begin position="1"/>
        <end position="20"/>
    </location>
</feature>
<name>A0A2D2DU58_9BURK</name>
<dbReference type="InterPro" id="IPR028098">
    <property type="entry name" value="Glyco_trans_4-like_N"/>
</dbReference>
<dbReference type="EMBL" id="CP024608">
    <property type="protein sequence ID" value="ATQ78507.1"/>
    <property type="molecule type" value="Genomic_DNA"/>
</dbReference>
<protein>
    <recommendedName>
        <fullName evidence="6">Glycosyltransferase family 1 protein</fullName>
    </recommendedName>
</protein>
<dbReference type="OrthoDB" id="9062832at2"/>
<evidence type="ECO:0000256" key="1">
    <source>
        <dbReference type="SAM" id="MobiDB-lite"/>
    </source>
</evidence>
<dbReference type="CDD" id="cd03801">
    <property type="entry name" value="GT4_PimA-like"/>
    <property type="match status" value="1"/>
</dbReference>
<dbReference type="KEGG" id="mass:CR152_31325"/>
<evidence type="ECO:0000259" key="2">
    <source>
        <dbReference type="Pfam" id="PF00534"/>
    </source>
</evidence>
<feature type="domain" description="Glycosyl transferase family 1" evidence="2">
    <location>
        <begin position="228"/>
        <end position="386"/>
    </location>
</feature>
<reference evidence="4" key="1">
    <citation type="submission" date="2017-10" db="EMBL/GenBank/DDBJ databases">
        <title>Massilia psychrophilum sp. nov., a novel purple-pigmented bacterium isolated from Tianshan glacier, Xinjiang Municipality, China.</title>
        <authorList>
            <person name="Wang H."/>
        </authorList>
    </citation>
    <scope>NUCLEOTIDE SEQUENCE [LARGE SCALE GENOMIC DNA]</scope>
    <source>
        <strain evidence="4">B2</strain>
    </source>
</reference>
<evidence type="ECO:0008006" key="6">
    <source>
        <dbReference type="Google" id="ProtNLM"/>
    </source>
</evidence>
<dbReference type="Proteomes" id="UP000229897">
    <property type="component" value="Chromosome"/>
</dbReference>
<evidence type="ECO:0000313" key="5">
    <source>
        <dbReference type="Proteomes" id="UP000229897"/>
    </source>
</evidence>
<sequence>MRSRGICSKPSTAAAPADGPWRQRRQARFELTIHAKAFMTTMKIMFVADQLKFGGGERHTVALATGLVRRGHQVALGYLKDSAELAPDLEQGGVAPLLCCHAKDGFDYAAMGRLAALVDQFEPDVMIGTSQYSLMCAAIAGLRARKRPKLVFINHSMGVVKRGGKQRLRFVVYRQFYRMAQCTIYISELQRGFFKALGVSDARSEVVHNGVDLNHFAVARVADQAAAMRREHGFGAHELVIGLCAIFREEKRQVDLLAALARLRAQGVAARVVLVGDGSMRPQIEACIDALGLRDAVLLAGFQQDVRPYIAMCNVMALTSHDENFPIATLEYMALGKPLVASDVGGMREQVEHGVNGLLYPAGDVDALVAALSRFSDEALCAQLGQGALATVRARFDAERMLDRYEAIFQAVAGKLARVGLA</sequence>
<dbReference type="Pfam" id="PF13439">
    <property type="entry name" value="Glyco_transf_4"/>
    <property type="match status" value="1"/>
</dbReference>
<dbReference type="Gene3D" id="3.40.50.2000">
    <property type="entry name" value="Glycogen Phosphorylase B"/>
    <property type="match status" value="2"/>
</dbReference>
<evidence type="ECO:0000259" key="3">
    <source>
        <dbReference type="Pfam" id="PF13439"/>
    </source>
</evidence>
<evidence type="ECO:0000313" key="4">
    <source>
        <dbReference type="EMBL" id="ATQ78507.1"/>
    </source>
</evidence>
<dbReference type="PANTHER" id="PTHR12526">
    <property type="entry name" value="GLYCOSYLTRANSFERASE"/>
    <property type="match status" value="1"/>
</dbReference>
<dbReference type="SUPFAM" id="SSF53756">
    <property type="entry name" value="UDP-Glycosyltransferase/glycogen phosphorylase"/>
    <property type="match status" value="1"/>
</dbReference>
<keyword evidence="5" id="KW-1185">Reference proteome</keyword>